<name>A0AAU2H9S7_9ACTN</name>
<dbReference type="EMBL" id="CP108253">
    <property type="protein sequence ID" value="WTU44154.1"/>
    <property type="molecule type" value="Genomic_DNA"/>
</dbReference>
<evidence type="ECO:0000256" key="1">
    <source>
        <dbReference type="SAM" id="MobiDB-lite"/>
    </source>
</evidence>
<dbReference type="AlphaFoldDB" id="A0AAU2H9S7"/>
<accession>A0AAU2H9S7</accession>
<evidence type="ECO:0000313" key="2">
    <source>
        <dbReference type="EMBL" id="WTU44154.1"/>
    </source>
</evidence>
<feature type="region of interest" description="Disordered" evidence="1">
    <location>
        <begin position="1"/>
        <end position="32"/>
    </location>
</feature>
<sequence>MTENSPPAALVRSYGRSAARSRGAESPPARHHLRVTDRGAYAWAGRDAMVRQAT</sequence>
<feature type="compositionally biased region" description="Low complexity" evidence="1">
    <location>
        <begin position="12"/>
        <end position="27"/>
    </location>
</feature>
<organism evidence="2">
    <name type="scientific">Streptomyces sp. NBC_00060</name>
    <dbReference type="NCBI Taxonomy" id="2975636"/>
    <lineage>
        <taxon>Bacteria</taxon>
        <taxon>Bacillati</taxon>
        <taxon>Actinomycetota</taxon>
        <taxon>Actinomycetes</taxon>
        <taxon>Kitasatosporales</taxon>
        <taxon>Streptomycetaceae</taxon>
        <taxon>Streptomyces</taxon>
    </lineage>
</organism>
<protein>
    <submittedName>
        <fullName evidence="2">Uncharacterized protein</fullName>
    </submittedName>
</protein>
<proteinExistence type="predicted"/>
<gene>
    <name evidence="2" type="ORF">OHV25_33525</name>
</gene>
<reference evidence="2" key="1">
    <citation type="submission" date="2022-10" db="EMBL/GenBank/DDBJ databases">
        <title>The complete genomes of actinobacterial strains from the NBC collection.</title>
        <authorList>
            <person name="Joergensen T.S."/>
            <person name="Alvarez Arevalo M."/>
            <person name="Sterndorff E.B."/>
            <person name="Faurdal D."/>
            <person name="Vuksanovic O."/>
            <person name="Mourched A.-S."/>
            <person name="Charusanti P."/>
            <person name="Shaw S."/>
            <person name="Blin K."/>
            <person name="Weber T."/>
        </authorList>
    </citation>
    <scope>NUCLEOTIDE SEQUENCE</scope>
    <source>
        <strain evidence="2">NBC_00060</strain>
    </source>
</reference>